<dbReference type="GO" id="GO:0008270">
    <property type="term" value="F:zinc ion binding"/>
    <property type="evidence" value="ECO:0007669"/>
    <property type="project" value="InterPro"/>
</dbReference>
<dbReference type="OrthoDB" id="40579at2759"/>
<evidence type="ECO:0000259" key="6">
    <source>
        <dbReference type="Pfam" id="PF04082"/>
    </source>
</evidence>
<dbReference type="GO" id="GO:0003677">
    <property type="term" value="F:DNA binding"/>
    <property type="evidence" value="ECO:0007669"/>
    <property type="project" value="InterPro"/>
</dbReference>
<sequence>MGQPADLLRSDGISEEALRPFSPDPMIADMFAESSLADFLSDIMLPLAPIPSQDQGAGDTANQTRLQRDYLDFGTSWADMTDFEAMLEGNYTGPLQSINNVSFNLPAPPSGTKTPVLGESFGARNAAFLRSIWRWVPTKKDRGGADQLDLSLPSINFDSPETRNLAETLLPGQHIEQSLRDRLLALILGTCDQAVHQLVVTAFPSADLLDRLMHFSLGVQFMAIDSWIHVPSLIIDANLELLMIIIAAGAVLSSVMPIRRLGYALQESSRTAFATKLESNNQYTRDLSMIQGLVLGIHIGFWSGDKRKMEIAESFALPPITMLRRAGRFSRMKANFTPPTFDDTDEALEFKWREWVQRESYKRLAAHLLIRDAQTSMAQQVPPLLCASEMTLELPTSRKLWTARNASQWRYEYVQLEDSLQDKSISIAQGVSQVSEVRNNRGLDITLSAMVIVHSVWGAVWNHLQLNSLIRGPSSSEGLLAPNPWDNSISQLLEQLRFIFSDWGAQFRPQMALVLERVVLSLHVSFEQVQLFAGKEGEEEARRVLPGLRQWVFTKDARKAVWYAGQVLGAAGRCSSKAMQDFNAVCVYHAGMTFWTYAVLLDSSSNRQRPHTDLQPALGSNSAFEDSEIVWLDGPDGPGVQRFIALNRGKPVIERFSHQNYAESSEAVPLSNAKAVMDVCIELLQRSTGVGGDGTSMPLVDNLSQLMRDLGKAAHELMQGNGRRPKRPASK</sequence>
<dbReference type="VEuPathDB" id="FungiDB:A1O9_07494"/>
<reference evidence="7 8" key="1">
    <citation type="submission" date="2013-03" db="EMBL/GenBank/DDBJ databases">
        <title>The Genome Sequence of Exophiala aquamarina CBS 119918.</title>
        <authorList>
            <consortium name="The Broad Institute Genomics Platform"/>
            <person name="Cuomo C."/>
            <person name="de Hoog S."/>
            <person name="Gorbushina A."/>
            <person name="Walker B."/>
            <person name="Young S.K."/>
            <person name="Zeng Q."/>
            <person name="Gargeya S."/>
            <person name="Fitzgerald M."/>
            <person name="Haas B."/>
            <person name="Abouelleil A."/>
            <person name="Allen A.W."/>
            <person name="Alvarado L."/>
            <person name="Arachchi H.M."/>
            <person name="Berlin A.M."/>
            <person name="Chapman S.B."/>
            <person name="Gainer-Dewar J."/>
            <person name="Goldberg J."/>
            <person name="Griggs A."/>
            <person name="Gujja S."/>
            <person name="Hansen M."/>
            <person name="Howarth C."/>
            <person name="Imamovic A."/>
            <person name="Ireland A."/>
            <person name="Larimer J."/>
            <person name="McCowan C."/>
            <person name="Murphy C."/>
            <person name="Pearson M."/>
            <person name="Poon T.W."/>
            <person name="Priest M."/>
            <person name="Roberts A."/>
            <person name="Saif S."/>
            <person name="Shea T."/>
            <person name="Sisk P."/>
            <person name="Sykes S."/>
            <person name="Wortman J."/>
            <person name="Nusbaum C."/>
            <person name="Birren B."/>
        </authorList>
    </citation>
    <scope>NUCLEOTIDE SEQUENCE [LARGE SCALE GENOMIC DNA]</scope>
    <source>
        <strain evidence="7 8">CBS 119918</strain>
    </source>
</reference>
<dbReference type="HOGENOM" id="CLU_003487_2_1_1"/>
<dbReference type="Pfam" id="PF04082">
    <property type="entry name" value="Fungal_trans"/>
    <property type="match status" value="1"/>
</dbReference>
<evidence type="ECO:0000256" key="2">
    <source>
        <dbReference type="ARBA" id="ARBA00022833"/>
    </source>
</evidence>
<protein>
    <recommendedName>
        <fullName evidence="6">Xylanolytic transcriptional activator regulatory domain-containing protein</fullName>
    </recommendedName>
</protein>
<accession>A0A072P726</accession>
<feature type="domain" description="Xylanolytic transcriptional activator regulatory" evidence="6">
    <location>
        <begin position="238"/>
        <end position="440"/>
    </location>
</feature>
<dbReference type="GeneID" id="25282408"/>
<dbReference type="GO" id="GO:0006351">
    <property type="term" value="P:DNA-templated transcription"/>
    <property type="evidence" value="ECO:0007669"/>
    <property type="project" value="InterPro"/>
</dbReference>
<evidence type="ECO:0000256" key="1">
    <source>
        <dbReference type="ARBA" id="ARBA00022723"/>
    </source>
</evidence>
<keyword evidence="8" id="KW-1185">Reference proteome</keyword>
<dbReference type="AlphaFoldDB" id="A0A072P726"/>
<evidence type="ECO:0000256" key="4">
    <source>
        <dbReference type="ARBA" id="ARBA00023163"/>
    </source>
</evidence>
<keyword evidence="3" id="KW-0805">Transcription regulation</keyword>
<organism evidence="7 8">
    <name type="scientific">Exophiala aquamarina CBS 119918</name>
    <dbReference type="NCBI Taxonomy" id="1182545"/>
    <lineage>
        <taxon>Eukaryota</taxon>
        <taxon>Fungi</taxon>
        <taxon>Dikarya</taxon>
        <taxon>Ascomycota</taxon>
        <taxon>Pezizomycotina</taxon>
        <taxon>Eurotiomycetes</taxon>
        <taxon>Chaetothyriomycetidae</taxon>
        <taxon>Chaetothyriales</taxon>
        <taxon>Herpotrichiellaceae</taxon>
        <taxon>Exophiala</taxon>
    </lineage>
</organism>
<dbReference type="STRING" id="1182545.A0A072P726"/>
<evidence type="ECO:0000256" key="5">
    <source>
        <dbReference type="ARBA" id="ARBA00023242"/>
    </source>
</evidence>
<dbReference type="Proteomes" id="UP000027920">
    <property type="component" value="Unassembled WGS sequence"/>
</dbReference>
<name>A0A072P726_9EURO</name>
<dbReference type="PANTHER" id="PTHR47660">
    <property type="entry name" value="TRANSCRIPTION FACTOR WITH C2H2 AND ZN(2)-CYS(6) DNA BINDING DOMAIN (EUROFUNG)-RELATED-RELATED"/>
    <property type="match status" value="1"/>
</dbReference>
<comment type="caution">
    <text evidence="7">The sequence shown here is derived from an EMBL/GenBank/DDBJ whole genome shotgun (WGS) entry which is preliminary data.</text>
</comment>
<dbReference type="PANTHER" id="PTHR47660:SF2">
    <property type="entry name" value="TRANSCRIPTION FACTOR WITH C2H2 AND ZN(2)-CYS(6) DNA BINDING DOMAIN (EUROFUNG)"/>
    <property type="match status" value="1"/>
</dbReference>
<dbReference type="CDD" id="cd12148">
    <property type="entry name" value="fungal_TF_MHR"/>
    <property type="match status" value="1"/>
</dbReference>
<dbReference type="InterPro" id="IPR007219">
    <property type="entry name" value="XnlR_reg_dom"/>
</dbReference>
<dbReference type="RefSeq" id="XP_013258504.1">
    <property type="nucleotide sequence ID" value="XM_013403050.1"/>
</dbReference>
<keyword evidence="1" id="KW-0479">Metal-binding</keyword>
<keyword evidence="4" id="KW-0804">Transcription</keyword>
<evidence type="ECO:0000313" key="8">
    <source>
        <dbReference type="Proteomes" id="UP000027920"/>
    </source>
</evidence>
<evidence type="ECO:0000313" key="7">
    <source>
        <dbReference type="EMBL" id="KEF55914.1"/>
    </source>
</evidence>
<evidence type="ECO:0000256" key="3">
    <source>
        <dbReference type="ARBA" id="ARBA00023015"/>
    </source>
</evidence>
<dbReference type="EMBL" id="AMGV01000006">
    <property type="protein sequence ID" value="KEF55914.1"/>
    <property type="molecule type" value="Genomic_DNA"/>
</dbReference>
<keyword evidence="2" id="KW-0862">Zinc</keyword>
<gene>
    <name evidence="7" type="ORF">A1O9_07494</name>
</gene>
<keyword evidence="5" id="KW-0539">Nucleus</keyword>
<proteinExistence type="predicted"/>